<evidence type="ECO:0000256" key="2">
    <source>
        <dbReference type="SAM" id="SignalP"/>
    </source>
</evidence>
<evidence type="ECO:0000313" key="5">
    <source>
        <dbReference type="Proteomes" id="UP001220395"/>
    </source>
</evidence>
<feature type="domain" description="Metallo-beta-lactamase" evidence="3">
    <location>
        <begin position="68"/>
        <end position="260"/>
    </location>
</feature>
<feature type="chain" id="PRO_5045387060" evidence="2">
    <location>
        <begin position="22"/>
        <end position="312"/>
    </location>
</feature>
<proteinExistence type="predicted"/>
<protein>
    <submittedName>
        <fullName evidence="4">Subclass B3 metallo-beta-lactamase</fullName>
        <ecNumber evidence="4">3.5.2.6</ecNumber>
    </submittedName>
</protein>
<feature type="region of interest" description="Disordered" evidence="1">
    <location>
        <begin position="20"/>
        <end position="50"/>
    </location>
</feature>
<accession>A0ABY7TPK9</accession>
<dbReference type="PANTHER" id="PTHR42951">
    <property type="entry name" value="METALLO-BETA-LACTAMASE DOMAIN-CONTAINING"/>
    <property type="match status" value="1"/>
</dbReference>
<dbReference type="InterPro" id="IPR036866">
    <property type="entry name" value="RibonucZ/Hydroxyglut_hydro"/>
</dbReference>
<dbReference type="InterPro" id="IPR050855">
    <property type="entry name" value="NDM-1-like"/>
</dbReference>
<dbReference type="Proteomes" id="UP001220395">
    <property type="component" value="Chromosome"/>
</dbReference>
<dbReference type="SMART" id="SM00849">
    <property type="entry name" value="Lactamase_B"/>
    <property type="match status" value="1"/>
</dbReference>
<gene>
    <name evidence="4" type="primary">bla</name>
    <name evidence="4" type="ORF">PQ455_05235</name>
</gene>
<dbReference type="RefSeq" id="WP_273689834.1">
    <property type="nucleotide sequence ID" value="NZ_CP117411.1"/>
</dbReference>
<dbReference type="GO" id="GO:0008800">
    <property type="term" value="F:beta-lactamase activity"/>
    <property type="evidence" value="ECO:0007669"/>
    <property type="project" value="UniProtKB-EC"/>
</dbReference>
<evidence type="ECO:0000313" key="4">
    <source>
        <dbReference type="EMBL" id="WCT74636.1"/>
    </source>
</evidence>
<name>A0ABY7TPK9_9SPHN</name>
<dbReference type="NCBIfam" id="NF033105">
    <property type="entry name" value="bla_subclass_B3"/>
    <property type="match status" value="1"/>
</dbReference>
<dbReference type="SUPFAM" id="SSF56281">
    <property type="entry name" value="Metallo-hydrolase/oxidoreductase"/>
    <property type="match status" value="1"/>
</dbReference>
<keyword evidence="5" id="KW-1185">Reference proteome</keyword>
<dbReference type="Pfam" id="PF00753">
    <property type="entry name" value="Lactamase_B"/>
    <property type="match status" value="1"/>
</dbReference>
<sequence length="312" mass="32946">MRRAMRWMAVAATMASSLALAQSPPPPAPEPAPDPLTAPLGGDNAARWLEPQPPTRIHGNTYLVGYSGLNVGLIDTGGGLILIDAGLPQGIAGVEAHIRQLGFRVEDVKYLLSTEPHYDHAGGLAALARDTGATVVASGPAARVLEQGRSGTDDPQEAWLPAFPAVKKVRVVRPGERLKLGKVTVTAQATPGHTPGSMSWSWSSCEEGKCLGVTFAASLNPLAAEGYRYDTPAKASPAAAFRHTFAAVRALPCDILLTSHPEASDGQTKFARLRQGVKPNPFIDPAACRAYADKYEPLFDKRIADEKSGAAK</sequence>
<evidence type="ECO:0000259" key="3">
    <source>
        <dbReference type="SMART" id="SM00849"/>
    </source>
</evidence>
<keyword evidence="4" id="KW-0378">Hydrolase</keyword>
<feature type="compositionally biased region" description="Pro residues" evidence="1">
    <location>
        <begin position="23"/>
        <end position="36"/>
    </location>
</feature>
<dbReference type="PANTHER" id="PTHR42951:SF17">
    <property type="entry name" value="METALLO-BETA-LACTAMASE DOMAIN-CONTAINING PROTEIN"/>
    <property type="match status" value="1"/>
</dbReference>
<dbReference type="Gene3D" id="3.60.15.10">
    <property type="entry name" value="Ribonuclease Z/Hydroxyacylglutathione hydrolase-like"/>
    <property type="match status" value="1"/>
</dbReference>
<feature type="signal peptide" evidence="2">
    <location>
        <begin position="1"/>
        <end position="21"/>
    </location>
</feature>
<reference evidence="4 5" key="1">
    <citation type="submission" date="2023-02" db="EMBL/GenBank/DDBJ databases">
        <title>Genome sequence of Sphingomonas naphthae.</title>
        <authorList>
            <person name="Kim S."/>
            <person name="Heo J."/>
            <person name="Kwon S.-W."/>
        </authorList>
    </citation>
    <scope>NUCLEOTIDE SEQUENCE [LARGE SCALE GENOMIC DNA]</scope>
    <source>
        <strain evidence="4 5">KACC 18716</strain>
    </source>
</reference>
<dbReference type="NCBIfam" id="NF012229">
    <property type="entry name" value="bla_class_B_core"/>
    <property type="match status" value="1"/>
</dbReference>
<organism evidence="4 5">
    <name type="scientific">Sphingomonas naphthae</name>
    <dbReference type="NCBI Taxonomy" id="1813468"/>
    <lineage>
        <taxon>Bacteria</taxon>
        <taxon>Pseudomonadati</taxon>
        <taxon>Pseudomonadota</taxon>
        <taxon>Alphaproteobacteria</taxon>
        <taxon>Sphingomonadales</taxon>
        <taxon>Sphingomonadaceae</taxon>
        <taxon>Sphingomonas</taxon>
    </lineage>
</organism>
<dbReference type="InterPro" id="IPR001279">
    <property type="entry name" value="Metallo-B-lactamas"/>
</dbReference>
<keyword evidence="2" id="KW-0732">Signal</keyword>
<dbReference type="EC" id="3.5.2.6" evidence="4"/>
<dbReference type="EMBL" id="CP117411">
    <property type="protein sequence ID" value="WCT74636.1"/>
    <property type="molecule type" value="Genomic_DNA"/>
</dbReference>
<evidence type="ECO:0000256" key="1">
    <source>
        <dbReference type="SAM" id="MobiDB-lite"/>
    </source>
</evidence>